<evidence type="ECO:0000259" key="4">
    <source>
        <dbReference type="Pfam" id="PF01648"/>
    </source>
</evidence>
<sequence>MSVGTDLVYVPDFAEQLDTPGTRFADVFDALELRVAAGKPAAQRAAHLAGRWAVKEAFIKAWSQALYGRPPLLPADAVDFAEIQVRPDAWGRIDVALSGAVAEAFAATWGGREQAGHAGEAGQGPCLTASLSHDGDYATATCIIYW</sequence>
<evidence type="ECO:0000313" key="5">
    <source>
        <dbReference type="EMBL" id="QNE90482.1"/>
    </source>
</evidence>
<evidence type="ECO:0000256" key="3">
    <source>
        <dbReference type="ARBA" id="ARBA00022842"/>
    </source>
</evidence>
<keyword evidence="3" id="KW-0460">Magnesium</keyword>
<dbReference type="KEGG" id="cik:H0194_03465"/>
<dbReference type="GO" id="GO:0006633">
    <property type="term" value="P:fatty acid biosynthetic process"/>
    <property type="evidence" value="ECO:0007669"/>
    <property type="project" value="InterPro"/>
</dbReference>
<dbReference type="NCBIfam" id="TIGR00556">
    <property type="entry name" value="pantethn_trn"/>
    <property type="match status" value="1"/>
</dbReference>
<gene>
    <name evidence="5" type="ORF">H0194_03465</name>
</gene>
<proteinExistence type="predicted"/>
<keyword evidence="6" id="KW-1185">Reference proteome</keyword>
<dbReference type="GO" id="GO:0008897">
    <property type="term" value="F:holo-[acyl-carrier-protein] synthase activity"/>
    <property type="evidence" value="ECO:0007669"/>
    <property type="project" value="UniProtKB-EC"/>
</dbReference>
<dbReference type="InterPro" id="IPR004568">
    <property type="entry name" value="Ppantetheine-prot_Trfase_dom"/>
</dbReference>
<name>A0A7G7CSB6_9CORY</name>
<protein>
    <submittedName>
        <fullName evidence="5">Holo-ACP synthase</fullName>
        <ecNumber evidence="5">2.7.8.7</ecNumber>
    </submittedName>
</protein>
<feature type="domain" description="4'-phosphopantetheinyl transferase" evidence="4">
    <location>
        <begin position="2"/>
        <end position="106"/>
    </location>
</feature>
<organism evidence="5 6">
    <name type="scientific">Corynebacterium incognita</name>
    <dbReference type="NCBI Taxonomy" id="2754725"/>
    <lineage>
        <taxon>Bacteria</taxon>
        <taxon>Bacillati</taxon>
        <taxon>Actinomycetota</taxon>
        <taxon>Actinomycetes</taxon>
        <taxon>Mycobacteriales</taxon>
        <taxon>Corynebacteriaceae</taxon>
        <taxon>Corynebacterium</taxon>
    </lineage>
</organism>
<dbReference type="Gene3D" id="3.90.470.20">
    <property type="entry name" value="4'-phosphopantetheinyl transferase domain"/>
    <property type="match status" value="1"/>
</dbReference>
<evidence type="ECO:0000256" key="2">
    <source>
        <dbReference type="ARBA" id="ARBA00022723"/>
    </source>
</evidence>
<dbReference type="AlphaFoldDB" id="A0A7G7CSB6"/>
<dbReference type="EMBL" id="CP059404">
    <property type="protein sequence ID" value="QNE90482.1"/>
    <property type="molecule type" value="Genomic_DNA"/>
</dbReference>
<dbReference type="Proteomes" id="UP000515743">
    <property type="component" value="Chromosome"/>
</dbReference>
<dbReference type="SUPFAM" id="SSF56214">
    <property type="entry name" value="4'-phosphopantetheinyl transferase"/>
    <property type="match status" value="1"/>
</dbReference>
<dbReference type="Pfam" id="PF01648">
    <property type="entry name" value="ACPS"/>
    <property type="match status" value="1"/>
</dbReference>
<evidence type="ECO:0000256" key="1">
    <source>
        <dbReference type="ARBA" id="ARBA00022679"/>
    </source>
</evidence>
<keyword evidence="2" id="KW-0479">Metal-binding</keyword>
<dbReference type="InterPro" id="IPR008278">
    <property type="entry name" value="4-PPantetheinyl_Trfase_dom"/>
</dbReference>
<dbReference type="EC" id="2.7.8.7" evidence="5"/>
<evidence type="ECO:0000313" key="6">
    <source>
        <dbReference type="Proteomes" id="UP000515743"/>
    </source>
</evidence>
<dbReference type="NCBIfam" id="NF000831">
    <property type="entry name" value="PRK00070.3-1"/>
    <property type="match status" value="1"/>
</dbReference>
<reference evidence="5 6" key="1">
    <citation type="submission" date="2020-07" db="EMBL/GenBank/DDBJ databases">
        <title>Complete genome and description of Corynebacterium incognita strain Marseille-Q3630 sp. nov.</title>
        <authorList>
            <person name="Boxberger M."/>
        </authorList>
    </citation>
    <scope>NUCLEOTIDE SEQUENCE [LARGE SCALE GENOMIC DNA]</scope>
    <source>
        <strain evidence="5 6">Marseille-Q3630</strain>
    </source>
</reference>
<accession>A0A7G7CSB6</accession>
<dbReference type="RefSeq" id="WP_185176855.1">
    <property type="nucleotide sequence ID" value="NZ_CP059404.1"/>
</dbReference>
<dbReference type="GO" id="GO:0000287">
    <property type="term" value="F:magnesium ion binding"/>
    <property type="evidence" value="ECO:0007669"/>
    <property type="project" value="InterPro"/>
</dbReference>
<dbReference type="InterPro" id="IPR037143">
    <property type="entry name" value="4-PPantetheinyl_Trfase_dom_sf"/>
</dbReference>
<keyword evidence="1 5" id="KW-0808">Transferase</keyword>